<comment type="similarity">
    <text evidence="1 5 6">Belongs to the peptidase S8 family.</text>
</comment>
<keyword evidence="4 5" id="KW-0720">Serine protease</keyword>
<dbReference type="PROSITE" id="PS00136">
    <property type="entry name" value="SUBTILASE_ASP"/>
    <property type="match status" value="1"/>
</dbReference>
<dbReference type="GO" id="GO:0006508">
    <property type="term" value="P:proteolysis"/>
    <property type="evidence" value="ECO:0007669"/>
    <property type="project" value="UniProtKB-KW"/>
</dbReference>
<evidence type="ECO:0000313" key="9">
    <source>
        <dbReference type="Proteomes" id="UP000028549"/>
    </source>
</evidence>
<dbReference type="PROSITE" id="PS00137">
    <property type="entry name" value="SUBTILASE_HIS"/>
    <property type="match status" value="1"/>
</dbReference>
<keyword evidence="2 5" id="KW-0645">Protease</keyword>
<dbReference type="InterPro" id="IPR023828">
    <property type="entry name" value="Peptidase_S8_Ser-AS"/>
</dbReference>
<organism evidence="8 9">
    <name type="scientific">Metabacillus indicus</name>
    <name type="common">Bacillus indicus</name>
    <dbReference type="NCBI Taxonomy" id="246786"/>
    <lineage>
        <taxon>Bacteria</taxon>
        <taxon>Bacillati</taxon>
        <taxon>Bacillota</taxon>
        <taxon>Bacilli</taxon>
        <taxon>Bacillales</taxon>
        <taxon>Bacillaceae</taxon>
        <taxon>Metabacillus</taxon>
    </lineage>
</organism>
<dbReference type="Pfam" id="PF00082">
    <property type="entry name" value="Peptidase_S8"/>
    <property type="match status" value="1"/>
</dbReference>
<dbReference type="PANTHER" id="PTHR43399:SF4">
    <property type="entry name" value="CELL WALL-ASSOCIATED PROTEASE"/>
    <property type="match status" value="1"/>
</dbReference>
<dbReference type="PROSITE" id="PS00138">
    <property type="entry name" value="SUBTILASE_SER"/>
    <property type="match status" value="1"/>
</dbReference>
<sequence length="313" mass="33302">MRGQVRLLPHKYGPVVKNVKTNSEGVEMIQAPKIWEKGVRGRGITIAVLDTGCDINHPDLRGNIAGGRNFTTDDNGDQNRVTDYHGHGTHVAGTIAASKYVGVAPQAKILVVKVLAGDTGSGEYDWIVKGILYAIEQKVDVISMSLGGPSDHSELRKAVKKAVANQISVVCAAGNEGDQDGGTSEYSYPGSYNEVISVGSVGFNRASSPFSNSNNELDLVAPGERIVSTIPGGEYAAFSGTSMATPHVSGALALIKELEEKEFDRTLTEAELYAQLIKRTIPYGNPKTLEGNGLLYLTAPDLLRDAAEGDSEE</sequence>
<evidence type="ECO:0000256" key="4">
    <source>
        <dbReference type="ARBA" id="ARBA00022825"/>
    </source>
</evidence>
<dbReference type="CDD" id="cd07477">
    <property type="entry name" value="Peptidases_S8_Subtilisin_subset"/>
    <property type="match status" value="1"/>
</dbReference>
<dbReference type="InterPro" id="IPR036852">
    <property type="entry name" value="Peptidase_S8/S53_dom_sf"/>
</dbReference>
<dbReference type="PANTHER" id="PTHR43399">
    <property type="entry name" value="SUBTILISIN-RELATED"/>
    <property type="match status" value="1"/>
</dbReference>
<dbReference type="InterPro" id="IPR023827">
    <property type="entry name" value="Peptidase_S8_Asp-AS"/>
</dbReference>
<gene>
    <name evidence="8" type="ORF">GS18_0202320</name>
</gene>
<dbReference type="InterPro" id="IPR015500">
    <property type="entry name" value="Peptidase_S8_subtilisin-rel"/>
</dbReference>
<accession>A0A084H2K0</accession>
<comment type="caution">
    <text evidence="8">The sequence shown here is derived from an EMBL/GenBank/DDBJ whole genome shotgun (WGS) entry which is preliminary data.</text>
</comment>
<feature type="active site" description="Charge relay system" evidence="5">
    <location>
        <position position="50"/>
    </location>
</feature>
<dbReference type="EMBL" id="JNVC02000001">
    <property type="protein sequence ID" value="KEZ53812.1"/>
    <property type="molecule type" value="Genomic_DNA"/>
</dbReference>
<dbReference type="Gene3D" id="3.40.50.200">
    <property type="entry name" value="Peptidase S8/S53 domain"/>
    <property type="match status" value="1"/>
</dbReference>
<keyword evidence="9" id="KW-1185">Reference proteome</keyword>
<feature type="active site" description="Charge relay system" evidence="5">
    <location>
        <position position="242"/>
    </location>
</feature>
<dbReference type="InterPro" id="IPR051048">
    <property type="entry name" value="Peptidase_S8/S53_subtilisin"/>
</dbReference>
<evidence type="ECO:0000256" key="6">
    <source>
        <dbReference type="RuleBase" id="RU003355"/>
    </source>
</evidence>
<dbReference type="InterPro" id="IPR000209">
    <property type="entry name" value="Peptidase_S8/S53_dom"/>
</dbReference>
<dbReference type="InterPro" id="IPR034202">
    <property type="entry name" value="Subtilisin_Carlsberg-like"/>
</dbReference>
<keyword evidence="3 5" id="KW-0378">Hydrolase</keyword>
<protein>
    <submittedName>
        <fullName evidence="8">Serine protease</fullName>
    </submittedName>
</protein>
<dbReference type="RefSeq" id="WP_029565391.1">
    <property type="nucleotide sequence ID" value="NZ_CP176757.1"/>
</dbReference>
<feature type="active site" description="Charge relay system" evidence="5">
    <location>
        <position position="87"/>
    </location>
</feature>
<dbReference type="InterPro" id="IPR022398">
    <property type="entry name" value="Peptidase_S8_His-AS"/>
</dbReference>
<evidence type="ECO:0000256" key="3">
    <source>
        <dbReference type="ARBA" id="ARBA00022801"/>
    </source>
</evidence>
<dbReference type="SUPFAM" id="SSF52743">
    <property type="entry name" value="Subtilisin-like"/>
    <property type="match status" value="1"/>
</dbReference>
<dbReference type="PRINTS" id="PR00723">
    <property type="entry name" value="SUBTILISIN"/>
</dbReference>
<proteinExistence type="inferred from homology"/>
<dbReference type="OrthoDB" id="9798386at2"/>
<dbReference type="GO" id="GO:0004252">
    <property type="term" value="F:serine-type endopeptidase activity"/>
    <property type="evidence" value="ECO:0007669"/>
    <property type="project" value="UniProtKB-UniRule"/>
</dbReference>
<evidence type="ECO:0000256" key="5">
    <source>
        <dbReference type="PROSITE-ProRule" id="PRU01240"/>
    </source>
</evidence>
<dbReference type="PROSITE" id="PS51892">
    <property type="entry name" value="SUBTILASE"/>
    <property type="match status" value="1"/>
</dbReference>
<name>A0A084H2K0_METID</name>
<dbReference type="Proteomes" id="UP000028549">
    <property type="component" value="Unassembled WGS sequence"/>
</dbReference>
<evidence type="ECO:0000256" key="1">
    <source>
        <dbReference type="ARBA" id="ARBA00011073"/>
    </source>
</evidence>
<evidence type="ECO:0000259" key="7">
    <source>
        <dbReference type="Pfam" id="PF00082"/>
    </source>
</evidence>
<feature type="domain" description="Peptidase S8/S53" evidence="7">
    <location>
        <begin position="41"/>
        <end position="291"/>
    </location>
</feature>
<evidence type="ECO:0000256" key="2">
    <source>
        <dbReference type="ARBA" id="ARBA00022670"/>
    </source>
</evidence>
<dbReference type="AlphaFoldDB" id="A0A084H2K0"/>
<reference evidence="8 9" key="1">
    <citation type="journal article" date="2005" name="Int. J. Syst. Evol. Microbiol.">
        <title>Bacillus cibi sp. nov., isolated from jeotgal, a traditional Korean fermented seafood.</title>
        <authorList>
            <person name="Yoon J.H."/>
            <person name="Lee C.H."/>
            <person name="Oh T.K."/>
        </authorList>
    </citation>
    <scope>NUCLEOTIDE SEQUENCE [LARGE SCALE GENOMIC DNA]</scope>
    <source>
        <strain evidence="8 9">DSM 16189</strain>
    </source>
</reference>
<evidence type="ECO:0000313" key="8">
    <source>
        <dbReference type="EMBL" id="KEZ53812.1"/>
    </source>
</evidence>